<gene>
    <name evidence="7" type="ORF">QBC41DRAFT_263688</name>
</gene>
<evidence type="ECO:0000256" key="5">
    <source>
        <dbReference type="ARBA" id="ARBA00023274"/>
    </source>
</evidence>
<evidence type="ECO:0000313" key="8">
    <source>
        <dbReference type="Proteomes" id="UP001174997"/>
    </source>
</evidence>
<keyword evidence="5 6" id="KW-0687">Ribonucleoprotein</keyword>
<comment type="similarity">
    <text evidence="2">Belongs to the mitochondrion-specific ribosomal protein mS23 family.</text>
</comment>
<dbReference type="GO" id="GO:0003735">
    <property type="term" value="F:structural constituent of ribosome"/>
    <property type="evidence" value="ECO:0007669"/>
    <property type="project" value="UniProtKB-UniRule"/>
</dbReference>
<comment type="subcellular location">
    <subcellularLocation>
        <location evidence="1 6">Mitochondrion</location>
    </subcellularLocation>
</comment>
<evidence type="ECO:0000256" key="4">
    <source>
        <dbReference type="ARBA" id="ARBA00023128"/>
    </source>
</evidence>
<dbReference type="Proteomes" id="UP001174997">
    <property type="component" value="Unassembled WGS sequence"/>
</dbReference>
<dbReference type="InterPro" id="IPR016939">
    <property type="entry name" value="Ribosomal_mS23_fun"/>
</dbReference>
<evidence type="ECO:0000313" key="7">
    <source>
        <dbReference type="EMBL" id="KAK0674408.1"/>
    </source>
</evidence>
<dbReference type="Pfam" id="PF13741">
    <property type="entry name" value="MRP-S25"/>
    <property type="match status" value="1"/>
</dbReference>
<comment type="subunit">
    <text evidence="6">Component of the mitochondrial small ribosomal subunit.</text>
</comment>
<dbReference type="EMBL" id="JAULSY010000001">
    <property type="protein sequence ID" value="KAK0674408.1"/>
    <property type="molecule type" value="Genomic_DNA"/>
</dbReference>
<reference evidence="7" key="1">
    <citation type="submission" date="2023-06" db="EMBL/GenBank/DDBJ databases">
        <title>Genome-scale phylogeny and comparative genomics of the fungal order Sordariales.</title>
        <authorList>
            <consortium name="Lawrence Berkeley National Laboratory"/>
            <person name="Hensen N."/>
            <person name="Bonometti L."/>
            <person name="Westerberg I."/>
            <person name="Brannstrom I.O."/>
            <person name="Guillou S."/>
            <person name="Cros-Aarteil S."/>
            <person name="Calhoun S."/>
            <person name="Haridas S."/>
            <person name="Kuo A."/>
            <person name="Mondo S."/>
            <person name="Pangilinan J."/>
            <person name="Riley R."/>
            <person name="Labutti K."/>
            <person name="Andreopoulos B."/>
            <person name="Lipzen A."/>
            <person name="Chen C."/>
            <person name="Yanf M."/>
            <person name="Daum C."/>
            <person name="Ng V."/>
            <person name="Clum A."/>
            <person name="Steindorff A."/>
            <person name="Ohm R."/>
            <person name="Martin F."/>
            <person name="Silar P."/>
            <person name="Natvig D."/>
            <person name="Lalanne C."/>
            <person name="Gautier V."/>
            <person name="Ament-Velasquez S.L."/>
            <person name="Kruys A."/>
            <person name="Hutchinson M.I."/>
            <person name="Powell A.J."/>
            <person name="Barry K."/>
            <person name="Miller A.N."/>
            <person name="Grigoriev I.V."/>
            <person name="Debuchy R."/>
            <person name="Gladieux P."/>
            <person name="Thoren M.H."/>
            <person name="Johannesson H."/>
        </authorList>
    </citation>
    <scope>NUCLEOTIDE SEQUENCE</scope>
    <source>
        <strain evidence="7">CBS 307.81</strain>
    </source>
</reference>
<name>A0AA40DF23_9PEZI</name>
<evidence type="ECO:0000256" key="6">
    <source>
        <dbReference type="PIRNR" id="PIRNR029764"/>
    </source>
</evidence>
<protein>
    <recommendedName>
        <fullName evidence="6">37S ribosomal protein S25, mitochondrial</fullName>
    </recommendedName>
</protein>
<comment type="caution">
    <text evidence="7">The sequence shown here is derived from an EMBL/GenBank/DDBJ whole genome shotgun (WGS) entry which is preliminary data.</text>
</comment>
<sequence>MARGPNRLLASRVHRTATETLASTVYPNTYNPSPPWVTALANIPPSEIWTRPYPAQHALTPNRLPKSRKTPPKNLYRPTKIVFPEDKLRRAFYADHPWELARPKLLMEIDGMDARYRDWSKGLRQPGMKLSGESVVQRQLYLMQTAQMSRSQAYDVARKEFYKLRRFEETEARIAREEARAYGAYFGKTVNQVGMELEDKEYNAWLKWAGEEIEGQEMERQAAYANDVDLPVAEEGVAPDA</sequence>
<evidence type="ECO:0000256" key="3">
    <source>
        <dbReference type="ARBA" id="ARBA00022980"/>
    </source>
</evidence>
<evidence type="ECO:0000256" key="2">
    <source>
        <dbReference type="ARBA" id="ARBA00009864"/>
    </source>
</evidence>
<keyword evidence="3 6" id="KW-0689">Ribosomal protein</keyword>
<dbReference type="PIRSF" id="PIRSF029764">
    <property type="entry name" value="RSM25"/>
    <property type="match status" value="1"/>
</dbReference>
<dbReference type="PANTHER" id="PTHR37799">
    <property type="entry name" value="37S RIBOSOMAL PROTEIN S25, MITOCHONDRIAL"/>
    <property type="match status" value="1"/>
</dbReference>
<dbReference type="GO" id="GO:0005763">
    <property type="term" value="C:mitochondrial small ribosomal subunit"/>
    <property type="evidence" value="ECO:0007669"/>
    <property type="project" value="UniProtKB-UniRule"/>
</dbReference>
<dbReference type="CDD" id="cd23701">
    <property type="entry name" value="At1g26750"/>
    <property type="match status" value="1"/>
</dbReference>
<keyword evidence="4 6" id="KW-0496">Mitochondrion</keyword>
<dbReference type="InterPro" id="IPR059242">
    <property type="entry name" value="mS23_dom"/>
</dbReference>
<proteinExistence type="inferred from homology"/>
<dbReference type="PANTHER" id="PTHR37799:SF1">
    <property type="entry name" value="SMALL RIBOSOMAL SUBUNIT PROTEIN MS23"/>
    <property type="match status" value="1"/>
</dbReference>
<accession>A0AA40DF23</accession>
<dbReference type="AlphaFoldDB" id="A0AA40DF23"/>
<keyword evidence="8" id="KW-1185">Reference proteome</keyword>
<organism evidence="7 8">
    <name type="scientific">Cercophora samala</name>
    <dbReference type="NCBI Taxonomy" id="330535"/>
    <lineage>
        <taxon>Eukaryota</taxon>
        <taxon>Fungi</taxon>
        <taxon>Dikarya</taxon>
        <taxon>Ascomycota</taxon>
        <taxon>Pezizomycotina</taxon>
        <taxon>Sordariomycetes</taxon>
        <taxon>Sordariomycetidae</taxon>
        <taxon>Sordariales</taxon>
        <taxon>Lasiosphaeriaceae</taxon>
        <taxon>Cercophora</taxon>
    </lineage>
</organism>
<evidence type="ECO:0000256" key="1">
    <source>
        <dbReference type="ARBA" id="ARBA00004173"/>
    </source>
</evidence>